<dbReference type="CDD" id="cd04480">
    <property type="entry name" value="RPA1_DBD_A_like"/>
    <property type="match status" value="1"/>
</dbReference>
<dbReference type="AlphaFoldDB" id="A0AAQ3Q196"/>
<dbReference type="InterPro" id="IPR003871">
    <property type="entry name" value="RFA1B/D_OB_1st"/>
</dbReference>
<dbReference type="SUPFAM" id="SSF50249">
    <property type="entry name" value="Nucleic acid-binding proteins"/>
    <property type="match status" value="2"/>
</dbReference>
<feature type="domain" description="DNA helicase Pif1-like 2B" evidence="5">
    <location>
        <begin position="2"/>
        <end position="29"/>
    </location>
</feature>
<dbReference type="PANTHER" id="PTHR47165:SF4">
    <property type="entry name" value="OS03G0429900 PROTEIN"/>
    <property type="match status" value="1"/>
</dbReference>
<name>A0AAQ3Q196_PASNO</name>
<keyword evidence="1" id="KW-0238">DNA-binding</keyword>
<evidence type="ECO:0000313" key="6">
    <source>
        <dbReference type="EMBL" id="WVZ56644.1"/>
    </source>
</evidence>
<proteinExistence type="predicted"/>
<evidence type="ECO:0000259" key="3">
    <source>
        <dbReference type="Pfam" id="PF02721"/>
    </source>
</evidence>
<protein>
    <recommendedName>
        <fullName evidence="8">ATP-dependent DNA helicase</fullName>
    </recommendedName>
</protein>
<evidence type="ECO:0000256" key="2">
    <source>
        <dbReference type="SAM" id="MobiDB-lite"/>
    </source>
</evidence>
<feature type="region of interest" description="Disordered" evidence="2">
    <location>
        <begin position="574"/>
        <end position="593"/>
    </location>
</feature>
<dbReference type="Pfam" id="PF16900">
    <property type="entry name" value="REPA_OB_2"/>
    <property type="match status" value="1"/>
</dbReference>
<organism evidence="6 7">
    <name type="scientific">Paspalum notatum var. saurae</name>
    <dbReference type="NCBI Taxonomy" id="547442"/>
    <lineage>
        <taxon>Eukaryota</taxon>
        <taxon>Viridiplantae</taxon>
        <taxon>Streptophyta</taxon>
        <taxon>Embryophyta</taxon>
        <taxon>Tracheophyta</taxon>
        <taxon>Spermatophyta</taxon>
        <taxon>Magnoliopsida</taxon>
        <taxon>Liliopsida</taxon>
        <taxon>Poales</taxon>
        <taxon>Poaceae</taxon>
        <taxon>PACMAD clade</taxon>
        <taxon>Panicoideae</taxon>
        <taxon>Andropogonodae</taxon>
        <taxon>Paspaleae</taxon>
        <taxon>Paspalinae</taxon>
        <taxon>Paspalum</taxon>
    </lineage>
</organism>
<dbReference type="InterPro" id="IPR027417">
    <property type="entry name" value="P-loop_NTPase"/>
</dbReference>
<dbReference type="CDD" id="cd18809">
    <property type="entry name" value="SF1_C_RecD"/>
    <property type="match status" value="1"/>
</dbReference>
<dbReference type="EMBL" id="CP144746">
    <property type="protein sequence ID" value="WVZ56644.1"/>
    <property type="molecule type" value="Genomic_DNA"/>
</dbReference>
<dbReference type="Pfam" id="PF21530">
    <property type="entry name" value="Pif1_2B_dom"/>
    <property type="match status" value="1"/>
</dbReference>
<accession>A0AAQ3Q196</accession>
<dbReference type="Gene3D" id="3.40.50.300">
    <property type="entry name" value="P-loop containing nucleotide triphosphate hydrolases"/>
    <property type="match status" value="1"/>
</dbReference>
<reference evidence="6 7" key="1">
    <citation type="submission" date="2024-02" db="EMBL/GenBank/DDBJ databases">
        <title>High-quality chromosome-scale genome assembly of Pensacola bahiagrass (Paspalum notatum Flugge var. saurae).</title>
        <authorList>
            <person name="Vega J.M."/>
            <person name="Podio M."/>
            <person name="Orjuela J."/>
            <person name="Siena L.A."/>
            <person name="Pessino S.C."/>
            <person name="Combes M.C."/>
            <person name="Mariac C."/>
            <person name="Albertini E."/>
            <person name="Pupilli F."/>
            <person name="Ortiz J.P.A."/>
            <person name="Leblanc O."/>
        </authorList>
    </citation>
    <scope>NUCLEOTIDE SEQUENCE [LARGE SCALE GENOMIC DNA]</scope>
    <source>
        <strain evidence="6">R1</strain>
        <tissue evidence="6">Leaf</tissue>
    </source>
</reference>
<dbReference type="SUPFAM" id="SSF52540">
    <property type="entry name" value="P-loop containing nucleoside triphosphate hydrolases"/>
    <property type="match status" value="1"/>
</dbReference>
<evidence type="ECO:0000259" key="4">
    <source>
        <dbReference type="Pfam" id="PF16900"/>
    </source>
</evidence>
<evidence type="ECO:0000256" key="1">
    <source>
        <dbReference type="ARBA" id="ARBA00023125"/>
    </source>
</evidence>
<gene>
    <name evidence="6" type="ORF">U9M48_007140</name>
</gene>
<dbReference type="GO" id="GO:0003677">
    <property type="term" value="F:DNA binding"/>
    <property type="evidence" value="ECO:0007669"/>
    <property type="project" value="UniProtKB-KW"/>
</dbReference>
<dbReference type="InterPro" id="IPR031657">
    <property type="entry name" value="REPA_OB_2"/>
</dbReference>
<feature type="compositionally biased region" description="Polar residues" evidence="2">
    <location>
        <begin position="574"/>
        <end position="589"/>
    </location>
</feature>
<dbReference type="Pfam" id="PF02721">
    <property type="entry name" value="DUF223"/>
    <property type="match status" value="1"/>
</dbReference>
<feature type="domain" description="Replication protein A 70 kDa DNA-binding subunit B/D first OB fold" evidence="3">
    <location>
        <begin position="145"/>
        <end position="246"/>
    </location>
</feature>
<dbReference type="PANTHER" id="PTHR47165">
    <property type="entry name" value="OS03G0429900 PROTEIN"/>
    <property type="match status" value="1"/>
</dbReference>
<dbReference type="InterPro" id="IPR049163">
    <property type="entry name" value="Pif1-like_2B_dom"/>
</dbReference>
<evidence type="ECO:0000259" key="5">
    <source>
        <dbReference type="Pfam" id="PF21530"/>
    </source>
</evidence>
<dbReference type="InterPro" id="IPR012340">
    <property type="entry name" value="NA-bd_OB-fold"/>
</dbReference>
<dbReference type="Gene3D" id="2.40.50.140">
    <property type="entry name" value="Nucleic acid-binding proteins"/>
    <property type="match status" value="3"/>
</dbReference>
<dbReference type="CDD" id="cd04481">
    <property type="entry name" value="RPA1_DBD_B_like"/>
    <property type="match status" value="1"/>
</dbReference>
<evidence type="ECO:0008006" key="8">
    <source>
        <dbReference type="Google" id="ProtNLM"/>
    </source>
</evidence>
<sequence length="617" mass="69653">MIGTPVMLLRNLNQHLGLCNGTRIMITKLGDTLLEGIIITGTHIGEKTHIPRINLTTKGNKWPFTLCRRQFPIKICYSMTINKSQGQTLANVGIYLKKKVFTHGQLYVAVSRVTNRKGLKILIENDDGSCGSTTENIVYKEMDITPLSQLRPRTYTYVIIVRVSRVWEFHGRNDDEPIRHLDLVVIDQQGTAMYAEVPPDALSKLQPQLKEGKILKMRKISIDKAKLTFKPVHGLHMIRLHDRTILEDVHPEPKGFPKYAYFLTPFMQLPQLEQNKEYFIDVIGRITALSDATEITTNSGIVRMKRLIHLMDLSGNIVEISLWGSRAEEFPGQQVYEASKTNHVISIFIGTLVKTLSGARPFLSGTSACRWYINVPEIPEITAFYTSIGQESQPIQKITLENANESPNMIEQKSLLELRSIDPFDNLGAQNATHQQGLREIAIFATSKGIYTISLHGTDGTWELEFMLFDDRGALLIGTPAEKLLKQYNRFEIPSQILSLVGEKMTVVVKIQPSKSIDRKGANRNNKDPAFDILSIKKRHGRDLAPCVFKSEQTDTLLDAFSSQTTNLAPLVPIQSNKENDQASATHHMSPQDMDIDHNKYPGAFQLYQTAKSIYQR</sequence>
<evidence type="ECO:0000313" key="7">
    <source>
        <dbReference type="Proteomes" id="UP001341281"/>
    </source>
</evidence>
<dbReference type="Proteomes" id="UP001341281">
    <property type="component" value="Chromosome 02"/>
</dbReference>
<keyword evidence="7" id="KW-1185">Reference proteome</keyword>
<feature type="domain" description="Replication protein A OB" evidence="4">
    <location>
        <begin position="274"/>
        <end position="333"/>
    </location>
</feature>